<dbReference type="EMBL" id="CAEKDK010000003">
    <property type="protein sequence ID" value="CAB4274432.1"/>
    <property type="molecule type" value="Genomic_DNA"/>
</dbReference>
<feature type="domain" description="K Homology" evidence="4">
    <location>
        <begin position="121"/>
        <end position="191"/>
    </location>
</feature>
<evidence type="ECO:0000259" key="4">
    <source>
        <dbReference type="SMART" id="SM00322"/>
    </source>
</evidence>
<evidence type="ECO:0000256" key="2">
    <source>
        <dbReference type="PROSITE-ProRule" id="PRU00117"/>
    </source>
</evidence>
<feature type="region of interest" description="Disordered" evidence="3">
    <location>
        <begin position="573"/>
        <end position="595"/>
    </location>
</feature>
<dbReference type="InterPro" id="IPR004087">
    <property type="entry name" value="KH_dom"/>
</dbReference>
<evidence type="ECO:0000313" key="6">
    <source>
        <dbReference type="Proteomes" id="UP000507222"/>
    </source>
</evidence>
<dbReference type="Gene3D" id="3.30.310.210">
    <property type="match status" value="2"/>
</dbReference>
<dbReference type="SUPFAM" id="SSF54791">
    <property type="entry name" value="Eukaryotic type KH-domain (KH-domain type I)"/>
    <property type="match status" value="4"/>
</dbReference>
<dbReference type="PANTHER" id="PTHR10288">
    <property type="entry name" value="KH DOMAIN CONTAINING RNA BINDING PROTEIN"/>
    <property type="match status" value="1"/>
</dbReference>
<accession>A0A6J5UEV5</accession>
<feature type="domain" description="K Homology" evidence="4">
    <location>
        <begin position="390"/>
        <end position="463"/>
    </location>
</feature>
<keyword evidence="2" id="KW-0694">RNA-binding</keyword>
<feature type="compositionally biased region" description="Low complexity" evidence="3">
    <location>
        <begin position="13"/>
        <end position="22"/>
    </location>
</feature>
<proteinExistence type="predicted"/>
<dbReference type="InterPro" id="IPR036612">
    <property type="entry name" value="KH_dom_type_1_sf"/>
</dbReference>
<dbReference type="Pfam" id="PF00013">
    <property type="entry name" value="KH_1"/>
    <property type="match status" value="4"/>
</dbReference>
<name>A0A6J5UEV5_PRUAR</name>
<evidence type="ECO:0000256" key="1">
    <source>
        <dbReference type="ARBA" id="ARBA00022737"/>
    </source>
</evidence>
<feature type="domain" description="K Homology" evidence="4">
    <location>
        <begin position="233"/>
        <end position="308"/>
    </location>
</feature>
<feature type="domain" description="K Homology" evidence="4">
    <location>
        <begin position="472"/>
        <end position="547"/>
    </location>
</feature>
<keyword evidence="1" id="KW-0677">Repeat</keyword>
<dbReference type="GO" id="GO:0003723">
    <property type="term" value="F:RNA binding"/>
    <property type="evidence" value="ECO:0007669"/>
    <property type="project" value="UniProtKB-UniRule"/>
</dbReference>
<dbReference type="InterPro" id="IPR004088">
    <property type="entry name" value="KH_dom_type_1"/>
</dbReference>
<feature type="region of interest" description="Disordered" evidence="3">
    <location>
        <begin position="710"/>
        <end position="741"/>
    </location>
</feature>
<feature type="compositionally biased region" description="Polar residues" evidence="3">
    <location>
        <begin position="710"/>
        <end position="724"/>
    </location>
</feature>
<reference evidence="5 6" key="1">
    <citation type="submission" date="2020-05" db="EMBL/GenBank/DDBJ databases">
        <authorList>
            <person name="Campoy J."/>
            <person name="Schneeberger K."/>
            <person name="Spophaly S."/>
        </authorList>
    </citation>
    <scope>NUCLEOTIDE SEQUENCE [LARGE SCALE GENOMIC DNA]</scope>
    <source>
        <strain evidence="5">PruArmRojPasFocal</strain>
    </source>
</reference>
<feature type="compositionally biased region" description="Low complexity" evidence="3">
    <location>
        <begin position="725"/>
        <end position="741"/>
    </location>
</feature>
<dbReference type="SMART" id="SM00322">
    <property type="entry name" value="KH"/>
    <property type="match status" value="4"/>
</dbReference>
<protein>
    <recommendedName>
        <fullName evidence="4">K Homology domain-containing protein</fullName>
    </recommendedName>
</protein>
<dbReference type="PROSITE" id="PS50084">
    <property type="entry name" value="KH_TYPE_1"/>
    <property type="match status" value="4"/>
</dbReference>
<evidence type="ECO:0000313" key="5">
    <source>
        <dbReference type="EMBL" id="CAB4274432.1"/>
    </source>
</evidence>
<feature type="compositionally biased region" description="Polar residues" evidence="3">
    <location>
        <begin position="752"/>
        <end position="763"/>
    </location>
</feature>
<feature type="region of interest" description="Disordered" evidence="3">
    <location>
        <begin position="1"/>
        <end position="22"/>
    </location>
</feature>
<gene>
    <name evidence="5" type="ORF">CURHAP_LOCUS22944</name>
</gene>
<sequence>MRRPVAPASGNHSGFNSDSLSLPSSGLPVSFAQRHRFAFVFVLGLYMFWLWNPRACFGLCLKFTLLGISFPFRGIMDGNKRNFFKKRPNVQFKRKGGNNNYKKGNWNNSTREQPLENYQSLDTVYRILCPSKRIGGVIGKGGGIVKALREETQAKITVADSVLGSDERVIIIFSSPTKISSKQNNDGDSAEENELEPMDPHCAAQDALLKVHNRIVEEDLFGGVTFDDDNENSVVTARLLVPNNMVGCLLGKGGDVIQRLRSETSASIRVLPADQLPTCAMETDELVQISGKPDVTKRALYEVSTLLHQNPRKDKPPSGFPMPFGGQGFRPPGAPMTNVLPPGNPMWSNRAPSHSMSPMPRMEGYGNRSSEFAPGGFNGVPPGHGGEALAEFSMKILCSPGKIGGVIGKGGFNVKQLQLETGASIHVQEASTDSEERVIHVSAFEAFWNPISQTIEAILELQNKTSELSDKGIITTRLLVPSSKVGCILGQGGQVINEMRRRTQADIRVYSKDDRPRCAAEDEELVQISGNFGVAKDALAEITSRLRVRTLRDANAGAEPALVGPARGFGLAGSIPGGGPRQPPSAVGAGSSSRYDPLKVGRREYELQSYRIPSAASGYPSVSHALEGKIPKNTVDSFPRTRGSNTSTIREVGAPRIKLQDSQGVFSERPVEIRGSDNLNVAQNILQAFMASAGQSVSAQAGSYHNVNALQGSYHNTNPQQSPYQMNSQQSPFQMSSQQSPLPFQMSFQQSPYQNNPQRSPYQINAPRSPYQINATQSPYQLSAQQGSYPNINASQGAYHNYNSQQGTYQYRL</sequence>
<evidence type="ECO:0000256" key="3">
    <source>
        <dbReference type="SAM" id="MobiDB-lite"/>
    </source>
</evidence>
<feature type="region of interest" description="Disordered" evidence="3">
    <location>
        <begin position="747"/>
        <end position="766"/>
    </location>
</feature>
<dbReference type="CDD" id="cd22460">
    <property type="entry name" value="KH-I_PEPPER_rpt2_like"/>
    <property type="match status" value="2"/>
</dbReference>
<dbReference type="AlphaFoldDB" id="A0A6J5UEV5"/>
<dbReference type="Proteomes" id="UP000507222">
    <property type="component" value="Unassembled WGS sequence"/>
</dbReference>
<organism evidence="5 6">
    <name type="scientific">Prunus armeniaca</name>
    <name type="common">Apricot</name>
    <name type="synonym">Armeniaca vulgaris</name>
    <dbReference type="NCBI Taxonomy" id="36596"/>
    <lineage>
        <taxon>Eukaryota</taxon>
        <taxon>Viridiplantae</taxon>
        <taxon>Streptophyta</taxon>
        <taxon>Embryophyta</taxon>
        <taxon>Tracheophyta</taxon>
        <taxon>Spermatophyta</taxon>
        <taxon>Magnoliopsida</taxon>
        <taxon>eudicotyledons</taxon>
        <taxon>Gunneridae</taxon>
        <taxon>Pentapetalae</taxon>
        <taxon>rosids</taxon>
        <taxon>fabids</taxon>
        <taxon>Rosales</taxon>
        <taxon>Rosaceae</taxon>
        <taxon>Amygdaloideae</taxon>
        <taxon>Amygdaleae</taxon>
        <taxon>Prunus</taxon>
    </lineage>
</organism>